<dbReference type="InterPro" id="IPR014255">
    <property type="entry name" value="Spore_coat_CotS"/>
</dbReference>
<keyword evidence="1" id="KW-0167">Capsid protein</keyword>
<dbReference type="EMBL" id="JABACJ020000010">
    <property type="protein sequence ID" value="MBU3876463.1"/>
    <property type="molecule type" value="Genomic_DNA"/>
</dbReference>
<dbReference type="Proteomes" id="UP000723714">
    <property type="component" value="Unassembled WGS sequence"/>
</dbReference>
<proteinExistence type="predicted"/>
<sequence>MRDYELEVLEQYDIEVKGTRKIRGAFFCDTKEGTMLLKEADVSDRRAPLLYLVLKNLEDDGYPNVDTPIRNREGNLTSVSKDGTRYMLKKWFSGRECDVKREFEILQASRNLAQLHQKMQWHEICGKRDNFEEEIVIRPPTGRHLRDEFLRHNRELKKVRTFIRNKVSKGAFEFLFLEYFENMYTLAEQVTKRLEASQYDSLYQESIENQRMIHGDYNYHNVLFTQGGIASTNFEHFRVDVQVQDLYYFLRKVMEKHQWEENLGLSMLDAYQGVRPLDSRELEYIALCLAYPEKFWKTANTYYHSNKAWIPEKNVEKLQTAITQTEEKLRFLENIFTFNL</sequence>
<accession>A0ABS6D4D4</accession>
<evidence type="ECO:0000313" key="1">
    <source>
        <dbReference type="EMBL" id="MBU3876463.1"/>
    </source>
</evidence>
<reference evidence="1 2" key="1">
    <citation type="submission" date="2021-06" db="EMBL/GenBank/DDBJ databases">
        <title>Faecalicatena sp. nov. isolated from porcine feces.</title>
        <authorList>
            <person name="Oh B.S."/>
            <person name="Lee J.H."/>
        </authorList>
    </citation>
    <scope>NUCLEOTIDE SEQUENCE [LARGE SCALE GENOMIC DNA]</scope>
    <source>
        <strain evidence="1 2">AGMB00832</strain>
    </source>
</reference>
<comment type="caution">
    <text evidence="1">The sequence shown here is derived from an EMBL/GenBank/DDBJ whole genome shotgun (WGS) entry which is preliminary data.</text>
</comment>
<dbReference type="PANTHER" id="PTHR39179:SF1">
    <property type="entry name" value="SPORE COAT PROTEIN I"/>
    <property type="match status" value="1"/>
</dbReference>
<dbReference type="RefSeq" id="WP_216241834.1">
    <property type="nucleotide sequence ID" value="NZ_JABACJ020000010.1"/>
</dbReference>
<keyword evidence="1" id="KW-0946">Virion</keyword>
<gene>
    <name evidence="1" type="ORF">HGO97_011640</name>
</gene>
<organism evidence="1 2">
    <name type="scientific">Faecalicatena faecalis</name>
    <dbReference type="NCBI Taxonomy" id="2726362"/>
    <lineage>
        <taxon>Bacteria</taxon>
        <taxon>Bacillati</taxon>
        <taxon>Bacillota</taxon>
        <taxon>Clostridia</taxon>
        <taxon>Lachnospirales</taxon>
        <taxon>Lachnospiraceae</taxon>
        <taxon>Faecalicatena</taxon>
    </lineage>
</organism>
<dbReference type="InterPro" id="IPR047175">
    <property type="entry name" value="CotS-like"/>
</dbReference>
<dbReference type="PANTHER" id="PTHR39179">
    <property type="entry name" value="SPORE COAT PROTEIN I"/>
    <property type="match status" value="1"/>
</dbReference>
<name>A0ABS6D4D4_9FIRM</name>
<dbReference type="NCBIfam" id="TIGR02906">
    <property type="entry name" value="spore_CotS"/>
    <property type="match status" value="1"/>
</dbReference>
<evidence type="ECO:0000313" key="2">
    <source>
        <dbReference type="Proteomes" id="UP000723714"/>
    </source>
</evidence>
<keyword evidence="2" id="KW-1185">Reference proteome</keyword>
<protein>
    <submittedName>
        <fullName evidence="1">CotS family spore coat protein</fullName>
    </submittedName>
</protein>